<dbReference type="EMBL" id="OB793614">
    <property type="protein sequence ID" value="CAD7428037.1"/>
    <property type="molecule type" value="Genomic_DNA"/>
</dbReference>
<name>A0A7R9E5V8_9NEOP</name>
<dbReference type="PANTHER" id="PTHR21398">
    <property type="entry name" value="AGAP007094-PA"/>
    <property type="match status" value="1"/>
</dbReference>
<dbReference type="AlphaFoldDB" id="A0A7R9E5V8"/>
<reference evidence="1" key="1">
    <citation type="submission" date="2020-11" db="EMBL/GenBank/DDBJ databases">
        <authorList>
            <person name="Tran Van P."/>
        </authorList>
    </citation>
    <scope>NUCLEOTIDE SEQUENCE</scope>
</reference>
<protein>
    <submittedName>
        <fullName evidence="1">Uncharacterized protein</fullName>
    </submittedName>
</protein>
<dbReference type="Pfam" id="PF07841">
    <property type="entry name" value="DM4_12"/>
    <property type="match status" value="1"/>
</dbReference>
<gene>
    <name evidence="1" type="ORF">TMSB3V08_LOCUS4857</name>
</gene>
<dbReference type="InterPro" id="IPR006631">
    <property type="entry name" value="DM4_12"/>
</dbReference>
<dbReference type="SMART" id="SM00718">
    <property type="entry name" value="DM4_12"/>
    <property type="match status" value="1"/>
</dbReference>
<proteinExistence type="predicted"/>
<accession>A0A7R9E5V8</accession>
<evidence type="ECO:0000313" key="1">
    <source>
        <dbReference type="EMBL" id="CAD7428037.1"/>
    </source>
</evidence>
<organism evidence="1">
    <name type="scientific">Timema monikensis</name>
    <dbReference type="NCBI Taxonomy" id="170555"/>
    <lineage>
        <taxon>Eukaryota</taxon>
        <taxon>Metazoa</taxon>
        <taxon>Ecdysozoa</taxon>
        <taxon>Arthropoda</taxon>
        <taxon>Hexapoda</taxon>
        <taxon>Insecta</taxon>
        <taxon>Pterygota</taxon>
        <taxon>Neoptera</taxon>
        <taxon>Polyneoptera</taxon>
        <taxon>Phasmatodea</taxon>
        <taxon>Timematodea</taxon>
        <taxon>Timematoidea</taxon>
        <taxon>Timematidae</taxon>
        <taxon>Timema</taxon>
    </lineage>
</organism>
<sequence length="368" mass="40936">MNGVKVTLVGYSCENWSVATLHLLLPCSKSTGFVSWSVVCRERQRYKAGACDLVKLDQVAASSRPCLSVCVVTELSGGLRLLYLTALSRMEPRDGMEVRAVWLLAILTACSSTDDRPHSRQKRILWITNDGRLALPPGTALVITPTITMPFVRYPPDGFFSNMSISLPFTINFDKLGLTDNQNPYGVLPPLLARSMGRMSGNLIADYVAKILDRRRQSRSAAPPPPQPAHANFHGGERALLYTVVEDFLSNFGMDGKSCLLRAICEVHGQPLHHYGFLGEILKLFFTASKSPFAEILEEYVAAERTGQGDGECWPYYKDCPKSLFLANNNKYSEDAVHKDEEQENENEIDSRTSKVTLDSSELNTQFM</sequence>
<dbReference type="PANTHER" id="PTHR21398:SF6">
    <property type="entry name" value="AGAP007094-PA"/>
    <property type="match status" value="1"/>
</dbReference>